<dbReference type="GO" id="GO:0005886">
    <property type="term" value="C:plasma membrane"/>
    <property type="evidence" value="ECO:0007669"/>
    <property type="project" value="UniProtKB-SubCell"/>
</dbReference>
<keyword evidence="16" id="KW-1185">Reference proteome</keyword>
<evidence type="ECO:0000256" key="3">
    <source>
        <dbReference type="ARBA" id="ARBA00022500"/>
    </source>
</evidence>
<dbReference type="Pfam" id="PF00015">
    <property type="entry name" value="MCPsignal"/>
    <property type="match status" value="1"/>
</dbReference>
<protein>
    <submittedName>
        <fullName evidence="15">Methyl-accepting chemotaxis sensory transducer with Cache sensor</fullName>
    </submittedName>
</protein>
<keyword evidence="6 11" id="KW-1133">Transmembrane helix</keyword>
<name>G2DX72_9GAMM</name>
<dbReference type="PROSITE" id="PS50111">
    <property type="entry name" value="CHEMOTAXIS_TRANSDUC_2"/>
    <property type="match status" value="1"/>
</dbReference>
<dbReference type="Proteomes" id="UP000004200">
    <property type="component" value="Unassembled WGS sequence"/>
</dbReference>
<dbReference type="InterPro" id="IPR004090">
    <property type="entry name" value="Chemotax_Me-accpt_rcpt"/>
</dbReference>
<dbReference type="Pfam" id="PF00672">
    <property type="entry name" value="HAMP"/>
    <property type="match status" value="1"/>
</dbReference>
<dbReference type="AlphaFoldDB" id="G2DX72"/>
<dbReference type="CDD" id="cd12913">
    <property type="entry name" value="PDC1_MCP_like"/>
    <property type="match status" value="1"/>
</dbReference>
<organism evidence="15 16">
    <name type="scientific">Thiorhodococcus drewsii AZ1</name>
    <dbReference type="NCBI Taxonomy" id="765913"/>
    <lineage>
        <taxon>Bacteria</taxon>
        <taxon>Pseudomonadati</taxon>
        <taxon>Pseudomonadota</taxon>
        <taxon>Gammaproteobacteria</taxon>
        <taxon>Chromatiales</taxon>
        <taxon>Chromatiaceae</taxon>
        <taxon>Thiorhodococcus</taxon>
    </lineage>
</organism>
<evidence type="ECO:0000256" key="4">
    <source>
        <dbReference type="ARBA" id="ARBA00022519"/>
    </source>
</evidence>
<keyword evidence="4" id="KW-0997">Cell inner membrane</keyword>
<dbReference type="PRINTS" id="PR00260">
    <property type="entry name" value="CHEMTRNSDUCR"/>
</dbReference>
<dbReference type="EMBL" id="AFWT01000003">
    <property type="protein sequence ID" value="EGV33426.1"/>
    <property type="molecule type" value="Genomic_DNA"/>
</dbReference>
<dbReference type="GO" id="GO:0006935">
    <property type="term" value="P:chemotaxis"/>
    <property type="evidence" value="ECO:0007669"/>
    <property type="project" value="UniProtKB-KW"/>
</dbReference>
<evidence type="ECO:0000256" key="6">
    <source>
        <dbReference type="ARBA" id="ARBA00022989"/>
    </source>
</evidence>
<dbReference type="PROSITE" id="PS50885">
    <property type="entry name" value="HAMP"/>
    <property type="match status" value="1"/>
</dbReference>
<dbReference type="GO" id="GO:0007165">
    <property type="term" value="P:signal transduction"/>
    <property type="evidence" value="ECO:0007669"/>
    <property type="project" value="UniProtKB-KW"/>
</dbReference>
<keyword evidence="8 10" id="KW-0807">Transducer</keyword>
<dbReference type="GO" id="GO:0004888">
    <property type="term" value="F:transmembrane signaling receptor activity"/>
    <property type="evidence" value="ECO:0007669"/>
    <property type="project" value="InterPro"/>
</dbReference>
<sequence>MLARFSMMQKLLVTLVPMTLVILAGIILFMQLILRDAMTEGAIESARQMASAEGRVIQGKLNGELRALQALLAVVETRAEIPVEARRDRLNRILSTYLQDHPELLGAWTLWEPNTFDGLDAQYAGASGHDATGRFIPYWYRDGGKIKMEALKGYETPGDGDYYLLARNSGKPVIMDPFSYEVDGKPVLMTSIVVPIIEGGRVVGVLGVDMSISAIQKIIVSIRPFGGAAALFTHDGMVIAHIDEVRLGKNVTEVEKESLGEDLPRLTEALARGTPFTTIRYSDLFQGQGLVITTPLTLAGKEGQWSIGMALPLDAVLAESNALILQLTLIGVVGLVLLIGVILLLGRSVSVPLRRVGTALGNIASGEGDLTRRLPVDGKDEIALISANFNAFVIKIQALIAQVTGATSQLAAAAEQLNMTSEGTKDQIQSQQAETDQVATAMNEMTATVQEVAAHANSAAQAAREADLEARQGSGVVRETIDAIQALAREVEQAAGVIHRLEADSDEIGKVLDVIREIAEQTNLLALNAAIEAARAGEQGRGFAVVADEVRSLASRTQDSTKEIQSMIERLQSGANSAVTAMERGQARSNETVEKAGQAERSLAAIGESITRINDMNTQIASASEEQSAVAGEIDRNLTNIVHSVDGTSNASAQIASSSDGLARLAAELQGLVGQFKV</sequence>
<evidence type="ECO:0000256" key="1">
    <source>
        <dbReference type="ARBA" id="ARBA00004429"/>
    </source>
</evidence>
<dbReference type="SMART" id="SM00283">
    <property type="entry name" value="MA"/>
    <property type="match status" value="1"/>
</dbReference>
<evidence type="ECO:0000259" key="14">
    <source>
        <dbReference type="PROSITE" id="PS50885"/>
    </source>
</evidence>
<dbReference type="InterPro" id="IPR033479">
    <property type="entry name" value="dCache_1"/>
</dbReference>
<keyword evidence="3" id="KW-0145">Chemotaxis</keyword>
<evidence type="ECO:0000313" key="15">
    <source>
        <dbReference type="EMBL" id="EGV33426.1"/>
    </source>
</evidence>
<comment type="caution">
    <text evidence="15">The sequence shown here is derived from an EMBL/GenBank/DDBJ whole genome shotgun (WGS) entry which is preliminary data.</text>
</comment>
<dbReference type="SUPFAM" id="SSF58104">
    <property type="entry name" value="Methyl-accepting chemotaxis protein (MCP) signaling domain"/>
    <property type="match status" value="1"/>
</dbReference>
<dbReference type="OrthoDB" id="9781845at2"/>
<evidence type="ECO:0000256" key="5">
    <source>
        <dbReference type="ARBA" id="ARBA00022692"/>
    </source>
</evidence>
<reference evidence="15 16" key="1">
    <citation type="submission" date="2011-06" db="EMBL/GenBank/DDBJ databases">
        <title>The draft genome of Thiorhodococcus drewsii AZ1.</title>
        <authorList>
            <consortium name="US DOE Joint Genome Institute (JGI-PGF)"/>
            <person name="Lucas S."/>
            <person name="Han J."/>
            <person name="Lapidus A."/>
            <person name="Cheng J.-F."/>
            <person name="Goodwin L."/>
            <person name="Pitluck S."/>
            <person name="Peters L."/>
            <person name="Land M.L."/>
            <person name="Hauser L."/>
            <person name="Vogl K."/>
            <person name="Liu Z."/>
            <person name="Imhoff J."/>
            <person name="Thiel V."/>
            <person name="Frigaard N.-U."/>
            <person name="Bryant D.A."/>
            <person name="Woyke T.J."/>
        </authorList>
    </citation>
    <scope>NUCLEOTIDE SEQUENCE [LARGE SCALE GENOMIC DNA]</scope>
    <source>
        <strain evidence="15 16">AZ1</strain>
    </source>
</reference>
<evidence type="ECO:0000313" key="16">
    <source>
        <dbReference type="Proteomes" id="UP000004200"/>
    </source>
</evidence>
<dbReference type="PATRIC" id="fig|765913.3.peg.644"/>
<gene>
    <name evidence="15" type="ORF">ThidrDRAFT_0633</name>
</gene>
<feature type="domain" description="HAMP" evidence="14">
    <location>
        <begin position="347"/>
        <end position="401"/>
    </location>
</feature>
<dbReference type="Pfam" id="PF02743">
    <property type="entry name" value="dCache_1"/>
    <property type="match status" value="1"/>
</dbReference>
<keyword evidence="7 11" id="KW-0472">Membrane</keyword>
<evidence type="ECO:0000256" key="10">
    <source>
        <dbReference type="PROSITE-ProRule" id="PRU00284"/>
    </source>
</evidence>
<dbReference type="Gene3D" id="1.10.287.950">
    <property type="entry name" value="Methyl-accepting chemotaxis protein"/>
    <property type="match status" value="1"/>
</dbReference>
<evidence type="ECO:0000256" key="7">
    <source>
        <dbReference type="ARBA" id="ARBA00023136"/>
    </source>
</evidence>
<evidence type="ECO:0000256" key="9">
    <source>
        <dbReference type="ARBA" id="ARBA00029447"/>
    </source>
</evidence>
<dbReference type="STRING" id="765913.ThidrDRAFT_0633"/>
<evidence type="ECO:0000259" key="12">
    <source>
        <dbReference type="PROSITE" id="PS50111"/>
    </source>
</evidence>
<evidence type="ECO:0000256" key="2">
    <source>
        <dbReference type="ARBA" id="ARBA00022475"/>
    </source>
</evidence>
<feature type="transmembrane region" description="Helical" evidence="11">
    <location>
        <begin position="12"/>
        <end position="34"/>
    </location>
</feature>
<evidence type="ECO:0000256" key="11">
    <source>
        <dbReference type="SAM" id="Phobius"/>
    </source>
</evidence>
<dbReference type="PANTHER" id="PTHR32089:SF112">
    <property type="entry name" value="LYSOZYME-LIKE PROTEIN-RELATED"/>
    <property type="match status" value="1"/>
</dbReference>
<dbReference type="InterPro" id="IPR003660">
    <property type="entry name" value="HAMP_dom"/>
</dbReference>
<dbReference type="PROSITE" id="PS50192">
    <property type="entry name" value="T_SNARE"/>
    <property type="match status" value="1"/>
</dbReference>
<evidence type="ECO:0000259" key="13">
    <source>
        <dbReference type="PROSITE" id="PS50192"/>
    </source>
</evidence>
<dbReference type="SMART" id="SM00304">
    <property type="entry name" value="HAMP"/>
    <property type="match status" value="2"/>
</dbReference>
<feature type="domain" description="Methyl-accepting transducer" evidence="12">
    <location>
        <begin position="406"/>
        <end position="642"/>
    </location>
</feature>
<dbReference type="PANTHER" id="PTHR32089">
    <property type="entry name" value="METHYL-ACCEPTING CHEMOTAXIS PROTEIN MCPB"/>
    <property type="match status" value="1"/>
</dbReference>
<dbReference type="CDD" id="cd11386">
    <property type="entry name" value="MCP_signal"/>
    <property type="match status" value="1"/>
</dbReference>
<comment type="similarity">
    <text evidence="9">Belongs to the methyl-accepting chemotaxis (MCP) protein family.</text>
</comment>
<keyword evidence="5 11" id="KW-0812">Transmembrane</keyword>
<feature type="transmembrane region" description="Helical" evidence="11">
    <location>
        <begin position="323"/>
        <end position="345"/>
    </location>
</feature>
<keyword evidence="2" id="KW-1003">Cell membrane</keyword>
<accession>G2DX72</accession>
<comment type="subcellular location">
    <subcellularLocation>
        <location evidence="1">Cell inner membrane</location>
        <topology evidence="1">Multi-pass membrane protein</topology>
    </subcellularLocation>
</comment>
<feature type="domain" description="T-SNARE coiled-coil homology" evidence="13">
    <location>
        <begin position="601"/>
        <end position="655"/>
    </location>
</feature>
<dbReference type="FunFam" id="1.10.287.950:FF:000001">
    <property type="entry name" value="Methyl-accepting chemotaxis sensory transducer"/>
    <property type="match status" value="1"/>
</dbReference>
<dbReference type="CDD" id="cd06225">
    <property type="entry name" value="HAMP"/>
    <property type="match status" value="1"/>
</dbReference>
<dbReference type="eggNOG" id="COG0840">
    <property type="taxonomic scope" value="Bacteria"/>
</dbReference>
<proteinExistence type="inferred from homology"/>
<dbReference type="Gene3D" id="3.30.450.20">
    <property type="entry name" value="PAS domain"/>
    <property type="match status" value="2"/>
</dbReference>
<dbReference type="InterPro" id="IPR004089">
    <property type="entry name" value="MCPsignal_dom"/>
</dbReference>
<evidence type="ECO:0000256" key="8">
    <source>
        <dbReference type="ARBA" id="ARBA00023224"/>
    </source>
</evidence>
<dbReference type="InterPro" id="IPR000727">
    <property type="entry name" value="T_SNARE_dom"/>
</dbReference>